<proteinExistence type="predicted"/>
<dbReference type="RefSeq" id="WP_210056295.1">
    <property type="nucleotide sequence ID" value="NZ_BAAAMH010000003.1"/>
</dbReference>
<feature type="transmembrane region" description="Helical" evidence="7">
    <location>
        <begin position="235"/>
        <end position="263"/>
    </location>
</feature>
<evidence type="ECO:0000256" key="7">
    <source>
        <dbReference type="SAM" id="Phobius"/>
    </source>
</evidence>
<evidence type="ECO:0000256" key="5">
    <source>
        <dbReference type="ARBA" id="ARBA00023136"/>
    </source>
</evidence>
<dbReference type="PANTHER" id="PTHR35007">
    <property type="entry name" value="INTEGRAL MEMBRANE PROTEIN-RELATED"/>
    <property type="match status" value="1"/>
</dbReference>
<reference evidence="9 10" key="1">
    <citation type="submission" date="2021-03" db="EMBL/GenBank/DDBJ databases">
        <title>Sequencing the genomes of 1000 actinobacteria strains.</title>
        <authorList>
            <person name="Klenk H.-P."/>
        </authorList>
    </citation>
    <scope>NUCLEOTIDE SEQUENCE [LARGE SCALE GENOMIC DNA]</scope>
    <source>
        <strain evidence="9 10">DSM 12936</strain>
    </source>
</reference>
<keyword evidence="10" id="KW-1185">Reference proteome</keyword>
<dbReference type="PANTHER" id="PTHR35007:SF2">
    <property type="entry name" value="PILUS ASSEMBLE PROTEIN"/>
    <property type="match status" value="1"/>
</dbReference>
<gene>
    <name evidence="9" type="ORF">JOF54_002519</name>
</gene>
<keyword evidence="2" id="KW-1003">Cell membrane</keyword>
<feature type="transmembrane region" description="Helical" evidence="7">
    <location>
        <begin position="90"/>
        <end position="109"/>
    </location>
</feature>
<accession>A0ABS4ZA51</accession>
<evidence type="ECO:0000256" key="4">
    <source>
        <dbReference type="ARBA" id="ARBA00022989"/>
    </source>
</evidence>
<dbReference type="Proteomes" id="UP000758168">
    <property type="component" value="Unassembled WGS sequence"/>
</dbReference>
<feature type="transmembrane region" description="Helical" evidence="7">
    <location>
        <begin position="6"/>
        <end position="26"/>
    </location>
</feature>
<keyword evidence="4 7" id="KW-1133">Transmembrane helix</keyword>
<evidence type="ECO:0000256" key="2">
    <source>
        <dbReference type="ARBA" id="ARBA00022475"/>
    </source>
</evidence>
<evidence type="ECO:0000313" key="10">
    <source>
        <dbReference type="Proteomes" id="UP000758168"/>
    </source>
</evidence>
<keyword evidence="5 7" id="KW-0472">Membrane</keyword>
<comment type="caution">
    <text evidence="9">The sequence shown here is derived from an EMBL/GenBank/DDBJ whole genome shotgun (WGS) entry which is preliminary data.</text>
</comment>
<dbReference type="InterPro" id="IPR018076">
    <property type="entry name" value="T2SS_GspF_dom"/>
</dbReference>
<dbReference type="EMBL" id="JAGIOB010000001">
    <property type="protein sequence ID" value="MBP2417597.1"/>
    <property type="molecule type" value="Genomic_DNA"/>
</dbReference>
<sequence>MEPLLPALGPLLPAVLAGGACLLALTPPRGGLRRIRPGPVPAPDAPVGPVRRALRGRPGAPPLARRLVLGGAAAAGVCLVASRLLDLGGWAGLAWPLLAVVAAVLLGGLEPRAAQVRSARLVADVPQALELVADGLASGLPLRGACAVVAEAFDGPVAEELGTVLRSVELGVGDGPAWALLARHPQLGEAAAELARSADAGTELVAALRHHAAAARERRRAALQQRARSVGVRSVLPLMTCFIPAFLLLGVVPTVVSAVVHAFG</sequence>
<feature type="transmembrane region" description="Helical" evidence="7">
    <location>
        <begin position="67"/>
        <end position="84"/>
    </location>
</feature>
<evidence type="ECO:0000256" key="6">
    <source>
        <dbReference type="SAM" id="MobiDB-lite"/>
    </source>
</evidence>
<comment type="subcellular location">
    <subcellularLocation>
        <location evidence="1">Cell membrane</location>
        <topology evidence="1">Multi-pass membrane protein</topology>
    </subcellularLocation>
</comment>
<protein>
    <submittedName>
        <fullName evidence="9">Flp pilus assembly protein TadB</fullName>
    </submittedName>
</protein>
<evidence type="ECO:0000259" key="8">
    <source>
        <dbReference type="Pfam" id="PF00482"/>
    </source>
</evidence>
<feature type="domain" description="Type II secretion system protein GspF" evidence="8">
    <location>
        <begin position="129"/>
        <end position="250"/>
    </location>
</feature>
<evidence type="ECO:0000256" key="3">
    <source>
        <dbReference type="ARBA" id="ARBA00022692"/>
    </source>
</evidence>
<organism evidence="9 10">
    <name type="scientific">Microlunatus capsulatus</name>
    <dbReference type="NCBI Taxonomy" id="99117"/>
    <lineage>
        <taxon>Bacteria</taxon>
        <taxon>Bacillati</taxon>
        <taxon>Actinomycetota</taxon>
        <taxon>Actinomycetes</taxon>
        <taxon>Propionibacteriales</taxon>
        <taxon>Propionibacteriaceae</taxon>
        <taxon>Microlunatus</taxon>
    </lineage>
</organism>
<dbReference type="Pfam" id="PF00482">
    <property type="entry name" value="T2SSF"/>
    <property type="match status" value="1"/>
</dbReference>
<evidence type="ECO:0000313" key="9">
    <source>
        <dbReference type="EMBL" id="MBP2417597.1"/>
    </source>
</evidence>
<evidence type="ECO:0000256" key="1">
    <source>
        <dbReference type="ARBA" id="ARBA00004651"/>
    </source>
</evidence>
<keyword evidence="3 7" id="KW-0812">Transmembrane</keyword>
<name>A0ABS4ZA51_9ACTN</name>
<feature type="region of interest" description="Disordered" evidence="6">
    <location>
        <begin position="34"/>
        <end position="53"/>
    </location>
</feature>